<name>A0ABD7BK41_PSEPU</name>
<keyword evidence="2 4" id="KW-0378">Hydrolase</keyword>
<dbReference type="InterPro" id="IPR013094">
    <property type="entry name" value="AB_hydrolase_3"/>
</dbReference>
<dbReference type="InterPro" id="IPR050300">
    <property type="entry name" value="GDXG_lipolytic_enzyme"/>
</dbReference>
<dbReference type="InterPro" id="IPR002168">
    <property type="entry name" value="Lipase_GDXG_HIS_AS"/>
</dbReference>
<dbReference type="RefSeq" id="WP_070086765.1">
    <property type="nucleotide sequence ID" value="NZ_CP061723.1"/>
</dbReference>
<dbReference type="InterPro" id="IPR029058">
    <property type="entry name" value="AB_hydrolase_fold"/>
</dbReference>
<dbReference type="PROSITE" id="PS01173">
    <property type="entry name" value="LIPASE_GDXG_HIS"/>
    <property type="match status" value="1"/>
</dbReference>
<feature type="domain" description="Alpha/beta hydrolase fold-3" evidence="3">
    <location>
        <begin position="83"/>
        <end position="291"/>
    </location>
</feature>
<dbReference type="EMBL" id="CP061723">
    <property type="protein sequence ID" value="QOD01041.1"/>
    <property type="molecule type" value="Genomic_DNA"/>
</dbReference>
<evidence type="ECO:0000313" key="5">
    <source>
        <dbReference type="Proteomes" id="UP000516786"/>
    </source>
</evidence>
<gene>
    <name evidence="4" type="ORF">ID616_21150</name>
</gene>
<dbReference type="Proteomes" id="UP000516786">
    <property type="component" value="Chromosome"/>
</dbReference>
<dbReference type="Pfam" id="PF07859">
    <property type="entry name" value="Abhydrolase_3"/>
    <property type="match status" value="1"/>
</dbReference>
<proteinExistence type="inferred from homology"/>
<comment type="similarity">
    <text evidence="1">Belongs to the 'GDXG' lipolytic enzyme family.</text>
</comment>
<reference evidence="4 5" key="1">
    <citation type="submission" date="2020-09" db="EMBL/GenBank/DDBJ databases">
        <title>Co-existence of a novel multidrug-resistance efflux pump with carbapenem resistance gene blaVIM-2 in one megaplasmid in Pseudomonas putida.</title>
        <authorList>
            <person name="Peng K."/>
            <person name="Li R."/>
        </authorList>
    </citation>
    <scope>NUCLEOTIDE SEQUENCE [LARGE SCALE GENOMIC DNA]</scope>
    <source>
        <strain evidence="4 5">ZXPA-20</strain>
    </source>
</reference>
<dbReference type="Gene3D" id="3.40.50.1820">
    <property type="entry name" value="alpha/beta hydrolase"/>
    <property type="match status" value="1"/>
</dbReference>
<dbReference type="AlphaFoldDB" id="A0ABD7BK41"/>
<accession>A0ABD7BK41</accession>
<dbReference type="SUPFAM" id="SSF53474">
    <property type="entry name" value="alpha/beta-Hydrolases"/>
    <property type="match status" value="1"/>
</dbReference>
<evidence type="ECO:0000256" key="1">
    <source>
        <dbReference type="ARBA" id="ARBA00010515"/>
    </source>
</evidence>
<dbReference type="PANTHER" id="PTHR48081:SF8">
    <property type="entry name" value="ALPHA_BETA HYDROLASE FOLD-3 DOMAIN-CONTAINING PROTEIN-RELATED"/>
    <property type="match status" value="1"/>
</dbReference>
<protein>
    <submittedName>
        <fullName evidence="4">Alpha/beta hydrolase</fullName>
    </submittedName>
</protein>
<sequence length="320" mass="34908">MKLNNDLEAFLDMVAMNPQDQALHRLGPVQARTRFELATQRLRWQAPQDLALGSLTCTARDGTALPLRVYKPAQADGRPLPVLVYFHGGGFVVGSLDSHDGVCRELCARSGCAVVSVGYRLAPEHRFPTAFEDGWDVLEALPSIAQAQGLDLQRVVLAGDSVGATLATTLALHAARQGLAAVVRPIGQLLCYPVTDAGGEYASRTLFGEGYLLEDETLEWFYDLYAREHLDRHDWRFSPLRAESLSGVAPAIVLLAGLDPLLDEGQAYAERLQASGVDVEIILAQDMTHDLLRMMSVTAEVSTVYKRLVDSLLALIAKAR</sequence>
<evidence type="ECO:0000313" key="4">
    <source>
        <dbReference type="EMBL" id="QOD01041.1"/>
    </source>
</evidence>
<evidence type="ECO:0000259" key="3">
    <source>
        <dbReference type="Pfam" id="PF07859"/>
    </source>
</evidence>
<dbReference type="PANTHER" id="PTHR48081">
    <property type="entry name" value="AB HYDROLASE SUPERFAMILY PROTEIN C4A8.06C"/>
    <property type="match status" value="1"/>
</dbReference>
<evidence type="ECO:0000256" key="2">
    <source>
        <dbReference type="ARBA" id="ARBA00022801"/>
    </source>
</evidence>
<organism evidence="4 5">
    <name type="scientific">Pseudomonas putida</name>
    <name type="common">Arthrobacter siderocapsulatus</name>
    <dbReference type="NCBI Taxonomy" id="303"/>
    <lineage>
        <taxon>Bacteria</taxon>
        <taxon>Pseudomonadati</taxon>
        <taxon>Pseudomonadota</taxon>
        <taxon>Gammaproteobacteria</taxon>
        <taxon>Pseudomonadales</taxon>
        <taxon>Pseudomonadaceae</taxon>
        <taxon>Pseudomonas</taxon>
    </lineage>
</organism>
<dbReference type="GO" id="GO:0016787">
    <property type="term" value="F:hydrolase activity"/>
    <property type="evidence" value="ECO:0007669"/>
    <property type="project" value="UniProtKB-KW"/>
</dbReference>